<dbReference type="AlphaFoldDB" id="A0AA49JIK1"/>
<protein>
    <submittedName>
        <fullName evidence="2">Type IX secretion system membrane protein PorP/SprF</fullName>
    </submittedName>
</protein>
<reference evidence="2" key="2">
    <citation type="journal article" date="2024" name="Antonie Van Leeuwenhoek">
        <title>Roseihalotalea indica gen. nov., sp. nov., a halophilic Bacteroidetes from mesopelagic Southwest Indian Ocean with higher carbohydrate metabolic potential.</title>
        <authorList>
            <person name="Chen B."/>
            <person name="Zhang M."/>
            <person name="Lin D."/>
            <person name="Ye J."/>
            <person name="Tang K."/>
        </authorList>
    </citation>
    <scope>NUCLEOTIDE SEQUENCE</scope>
    <source>
        <strain evidence="2">TK19036</strain>
    </source>
</reference>
<proteinExistence type="predicted"/>
<dbReference type="InterPro" id="IPR019861">
    <property type="entry name" value="PorP/SprF_Bacteroidetes"/>
</dbReference>
<gene>
    <name evidence="2" type="ORF">K4G66_24235</name>
</gene>
<feature type="region of interest" description="Disordered" evidence="1">
    <location>
        <begin position="1"/>
        <end position="20"/>
    </location>
</feature>
<reference evidence="2" key="1">
    <citation type="journal article" date="2023" name="Comput. Struct. Biotechnol. J.">
        <title>Discovery of a novel marine Bacteroidetes with a rich repertoire of carbohydrate-active enzymes.</title>
        <authorList>
            <person name="Chen B."/>
            <person name="Liu G."/>
            <person name="Chen Q."/>
            <person name="Wang H."/>
            <person name="Liu L."/>
            <person name="Tang K."/>
        </authorList>
    </citation>
    <scope>NUCLEOTIDE SEQUENCE</scope>
    <source>
        <strain evidence="2">TK19036</strain>
    </source>
</reference>
<evidence type="ECO:0000256" key="1">
    <source>
        <dbReference type="SAM" id="MobiDB-lite"/>
    </source>
</evidence>
<organism evidence="2">
    <name type="scientific">Roseihalotalea indica</name>
    <dbReference type="NCBI Taxonomy" id="2867963"/>
    <lineage>
        <taxon>Bacteria</taxon>
        <taxon>Pseudomonadati</taxon>
        <taxon>Bacteroidota</taxon>
        <taxon>Cytophagia</taxon>
        <taxon>Cytophagales</taxon>
        <taxon>Catalimonadaceae</taxon>
        <taxon>Roseihalotalea</taxon>
    </lineage>
</organism>
<accession>A0AA49JIK1</accession>
<sequence>MKDLQENLSLTQKTQPNTSSSPKLTVLKMVALVLLIKAVSIQGSYAQDPQFSQFFSAPLYLNPAFTGVTKEHRFIANYRNQWRNIANGYVTYAFSYDYNMKDARSGFGVMATVDKAGAVGMGTTTVGLLYSYKIKLTNNWMLTPGLHFAYGSRGINRDKVVLLDQLSYGNTATATNDPLIYSIKNTNFFDVGSGLLLYNKTFWAGVSAFHMNKPNLSMIGDDSRLGMKTSVHGGARIRLYNGPFARRITPSIAPSFIYKQQGNIKQLDLGVNFHYDPIMVGVWYRGMPSRKNLELNEVSQDALIFLLGMKYDRYKIGYSYDVTISSLGPTSGGAHEVSLAFNFYNPNRRKPKMKFKDIPCPTFLLEN</sequence>
<dbReference type="Pfam" id="PF11751">
    <property type="entry name" value="PorP_SprF"/>
    <property type="match status" value="1"/>
</dbReference>
<dbReference type="NCBIfam" id="TIGR03519">
    <property type="entry name" value="T9SS_PorP_fam"/>
    <property type="match status" value="1"/>
</dbReference>
<dbReference type="EMBL" id="CP120682">
    <property type="protein sequence ID" value="WKN35487.1"/>
    <property type="molecule type" value="Genomic_DNA"/>
</dbReference>
<evidence type="ECO:0000313" key="2">
    <source>
        <dbReference type="EMBL" id="WKN35487.1"/>
    </source>
</evidence>
<name>A0AA49JIK1_9BACT</name>